<dbReference type="InterPro" id="IPR036020">
    <property type="entry name" value="WW_dom_sf"/>
</dbReference>
<dbReference type="SUPFAM" id="SSF51045">
    <property type="entry name" value="WW domain"/>
    <property type="match status" value="2"/>
</dbReference>
<dbReference type="Pfam" id="PF00397">
    <property type="entry name" value="WW"/>
    <property type="match status" value="2"/>
</dbReference>
<sequence>MDDSVLPTGWSKRTNADGRVYYANDLEKKTQWERPAGPVPPTTLLPPGWSQRIDADGRTYYANDVMGSTQWERPIVVPQSRLPPPSSSSSVQGGAVDDGSDAAALFASGNVLSLMVEGRVAAPEPVYVHVVEHGRGAGNLVFFRCDGSKTPMRAQNDGSLAFTSGGRDPSMLWRVLPAGPGAVRILSVKHQNDYSIDGSDGWYIGLASVDGPPRVVANAPRERGRIVPSLIRQIGGRRAAATAQRARGKASSSSGGGIRGALSALGNVGRYAVGRVQALISPSSTLLQTGSIVTLTNVATGGSLREPLYAHMITRGAFGRAFFARCDGSKATLTVMPSGEVHYDGGYETMSQWVTEQVGGEPAERRADGRVASGSIVALRCVAGEGRANRAGGLDWYLGMDADGTLVGNDSVDNTSAHWQLTILCNMALRVEKLLKEVPAFDGTVSLTAEQKTQFYLDGYLHLPQVVSRELVDAALQVINTALGDPGSWHRNPDFGHWDLKGVDGTLGSHPAILALLYAAPTHAYTQELLGRDNVNMPRGGQVAVRMPNPDANHDAPQHWHIDGLNKGHHSSFSLLVGVTLSDQLGPDWGNLVVFPGQHHVMGAKLLAAVMEARAEAAARGPGVDDAVSDDLNSFIRQPLSGGIALQPHAGDVILVHHKVPHRVHHNHSPHIRYQIYFRVSSKTGAPYDTVTLENIFFGFEGMDDVVAQLQ</sequence>
<dbReference type="PANTHER" id="PTHR17616">
    <property type="entry name" value="YES-ASSOCIATED PROTEIN YAP1 FAMILY MEMBER"/>
    <property type="match status" value="1"/>
</dbReference>
<evidence type="ECO:0000256" key="4">
    <source>
        <dbReference type="ARBA" id="ARBA00023242"/>
    </source>
</evidence>
<dbReference type="GeneID" id="25560460"/>
<dbReference type="Gene3D" id="2.20.70.10">
    <property type="match status" value="2"/>
</dbReference>
<dbReference type="GO" id="GO:0005737">
    <property type="term" value="C:cytoplasm"/>
    <property type="evidence" value="ECO:0007669"/>
    <property type="project" value="UniProtKB-SubCell"/>
</dbReference>
<evidence type="ECO:0000313" key="7">
    <source>
        <dbReference type="Proteomes" id="UP000054408"/>
    </source>
</evidence>
<dbReference type="EMBL" id="GL349435">
    <property type="protein sequence ID" value="KNC50505.1"/>
    <property type="molecule type" value="Genomic_DNA"/>
</dbReference>
<dbReference type="InterPro" id="IPR051583">
    <property type="entry name" value="YAP1"/>
</dbReference>
<feature type="domain" description="WW" evidence="5">
    <location>
        <begin position="4"/>
        <end position="37"/>
    </location>
</feature>
<evidence type="ECO:0000256" key="2">
    <source>
        <dbReference type="ARBA" id="ARBA00004496"/>
    </source>
</evidence>
<dbReference type="PROSITE" id="PS01159">
    <property type="entry name" value="WW_DOMAIN_1"/>
    <property type="match status" value="2"/>
</dbReference>
<keyword evidence="7" id="KW-1185">Reference proteome</keyword>
<dbReference type="CDD" id="cd00201">
    <property type="entry name" value="WW"/>
    <property type="match status" value="2"/>
</dbReference>
<dbReference type="InterPro" id="IPR001202">
    <property type="entry name" value="WW_dom"/>
</dbReference>
<dbReference type="PROSITE" id="PS50020">
    <property type="entry name" value="WW_DOMAIN_2"/>
    <property type="match status" value="2"/>
</dbReference>
<evidence type="ECO:0000259" key="5">
    <source>
        <dbReference type="PROSITE" id="PS50020"/>
    </source>
</evidence>
<dbReference type="GO" id="GO:0003713">
    <property type="term" value="F:transcription coactivator activity"/>
    <property type="evidence" value="ECO:0007669"/>
    <property type="project" value="TreeGrafter"/>
</dbReference>
<dbReference type="RefSeq" id="XP_013762398.1">
    <property type="nucleotide sequence ID" value="XM_013906944.1"/>
</dbReference>
<dbReference type="SMART" id="SM00456">
    <property type="entry name" value="WW"/>
    <property type="match status" value="2"/>
</dbReference>
<dbReference type="SUPFAM" id="SSF51197">
    <property type="entry name" value="Clavaminate synthase-like"/>
    <property type="match status" value="1"/>
</dbReference>
<keyword evidence="4" id="KW-0539">Nucleus</keyword>
<comment type="subcellular location">
    <subcellularLocation>
        <location evidence="2">Cytoplasm</location>
    </subcellularLocation>
    <subcellularLocation>
        <location evidence="1">Nucleus</location>
    </subcellularLocation>
</comment>
<dbReference type="GO" id="GO:0005634">
    <property type="term" value="C:nucleus"/>
    <property type="evidence" value="ECO:0007669"/>
    <property type="project" value="UniProtKB-SubCell"/>
</dbReference>
<dbReference type="Proteomes" id="UP000054408">
    <property type="component" value="Unassembled WGS sequence"/>
</dbReference>
<dbReference type="AlphaFoldDB" id="A0A0L0DE45"/>
<protein>
    <recommendedName>
        <fullName evidence="5">WW domain-containing protein</fullName>
    </recommendedName>
</protein>
<dbReference type="Gene3D" id="2.60.120.620">
    <property type="entry name" value="q2cbj1_9rhob like domain"/>
    <property type="match status" value="1"/>
</dbReference>
<dbReference type="GO" id="GO:0045944">
    <property type="term" value="P:positive regulation of transcription by RNA polymerase II"/>
    <property type="evidence" value="ECO:0007669"/>
    <property type="project" value="TreeGrafter"/>
</dbReference>
<reference evidence="6 7" key="1">
    <citation type="submission" date="2010-05" db="EMBL/GenBank/DDBJ databases">
        <title>The Genome Sequence of Thecamonas trahens ATCC 50062.</title>
        <authorList>
            <consortium name="The Broad Institute Genome Sequencing Platform"/>
            <person name="Russ C."/>
            <person name="Cuomo C."/>
            <person name="Shea T."/>
            <person name="Young S.K."/>
            <person name="Zeng Q."/>
            <person name="Koehrsen M."/>
            <person name="Haas B."/>
            <person name="Borodovsky M."/>
            <person name="Guigo R."/>
            <person name="Alvarado L."/>
            <person name="Berlin A."/>
            <person name="Bochicchio J."/>
            <person name="Borenstein D."/>
            <person name="Chapman S."/>
            <person name="Chen Z."/>
            <person name="Freedman E."/>
            <person name="Gellesch M."/>
            <person name="Goldberg J."/>
            <person name="Griggs A."/>
            <person name="Gujja S."/>
            <person name="Heilman E."/>
            <person name="Heiman D."/>
            <person name="Hepburn T."/>
            <person name="Howarth C."/>
            <person name="Jen D."/>
            <person name="Larson L."/>
            <person name="Mehta T."/>
            <person name="Park D."/>
            <person name="Pearson M."/>
            <person name="Roberts A."/>
            <person name="Saif S."/>
            <person name="Shenoy N."/>
            <person name="Sisk P."/>
            <person name="Stolte C."/>
            <person name="Sykes S."/>
            <person name="Thomson T."/>
            <person name="Walk T."/>
            <person name="White J."/>
            <person name="Yandava C."/>
            <person name="Burger G."/>
            <person name="Gray M.W."/>
            <person name="Holland P.W.H."/>
            <person name="King N."/>
            <person name="Lang F.B.F."/>
            <person name="Roger A.J."/>
            <person name="Ruiz-Trillo I."/>
            <person name="Lander E."/>
            <person name="Nusbaum C."/>
        </authorList>
    </citation>
    <scope>NUCLEOTIDE SEQUENCE [LARGE SCALE GENOMIC DNA]</scope>
    <source>
        <strain evidence="6 7">ATCC 50062</strain>
    </source>
</reference>
<dbReference type="STRING" id="461836.A0A0L0DE45"/>
<dbReference type="PANTHER" id="PTHR17616:SF8">
    <property type="entry name" value="TRANSCRIPTIONAL COACTIVATOR YORKIE"/>
    <property type="match status" value="1"/>
</dbReference>
<feature type="domain" description="WW" evidence="5">
    <location>
        <begin position="43"/>
        <end position="76"/>
    </location>
</feature>
<gene>
    <name evidence="6" type="ORF">AMSG_00666</name>
</gene>
<name>A0A0L0DE45_THETB</name>
<evidence type="ECO:0000256" key="3">
    <source>
        <dbReference type="ARBA" id="ARBA00022490"/>
    </source>
</evidence>
<proteinExistence type="predicted"/>
<dbReference type="OrthoDB" id="4421at2759"/>
<dbReference type="GO" id="GO:0035329">
    <property type="term" value="P:hippo signaling"/>
    <property type="evidence" value="ECO:0007669"/>
    <property type="project" value="TreeGrafter"/>
</dbReference>
<evidence type="ECO:0000313" key="6">
    <source>
        <dbReference type="EMBL" id="KNC50505.1"/>
    </source>
</evidence>
<dbReference type="eggNOG" id="KOG0940">
    <property type="taxonomic scope" value="Eukaryota"/>
</dbReference>
<organism evidence="6 7">
    <name type="scientific">Thecamonas trahens ATCC 50062</name>
    <dbReference type="NCBI Taxonomy" id="461836"/>
    <lineage>
        <taxon>Eukaryota</taxon>
        <taxon>Apusozoa</taxon>
        <taxon>Apusomonadida</taxon>
        <taxon>Apusomonadidae</taxon>
        <taxon>Thecamonas</taxon>
    </lineage>
</organism>
<keyword evidence="3" id="KW-0963">Cytoplasm</keyword>
<accession>A0A0L0DE45</accession>
<evidence type="ECO:0000256" key="1">
    <source>
        <dbReference type="ARBA" id="ARBA00004123"/>
    </source>
</evidence>